<keyword evidence="2" id="KW-1185">Reference proteome</keyword>
<dbReference type="OrthoDB" id="358279at2"/>
<name>R4UBD6_9MOLU</name>
<evidence type="ECO:0000313" key="1">
    <source>
        <dbReference type="EMBL" id="AGM25199.1"/>
    </source>
</evidence>
<dbReference type="RefSeq" id="WP_016339024.1">
    <property type="nucleotide sequence ID" value="NC_021280.1"/>
</dbReference>
<dbReference type="eggNOG" id="COG1520">
    <property type="taxonomic scope" value="Bacteria"/>
</dbReference>
<dbReference type="Proteomes" id="UP000013964">
    <property type="component" value="Chromosome"/>
</dbReference>
<dbReference type="STRING" id="1276227.SCHRY_v1c06230"/>
<organism evidence="1 2">
    <name type="scientific">Spiroplasma chrysopicola DF-1</name>
    <dbReference type="NCBI Taxonomy" id="1276227"/>
    <lineage>
        <taxon>Bacteria</taxon>
        <taxon>Bacillati</taxon>
        <taxon>Mycoplasmatota</taxon>
        <taxon>Mollicutes</taxon>
        <taxon>Entomoplasmatales</taxon>
        <taxon>Spiroplasmataceae</taxon>
        <taxon>Spiroplasma</taxon>
    </lineage>
</organism>
<evidence type="ECO:0000313" key="2">
    <source>
        <dbReference type="Proteomes" id="UP000013964"/>
    </source>
</evidence>
<dbReference type="EMBL" id="CP005077">
    <property type="protein sequence ID" value="AGM25199.1"/>
    <property type="molecule type" value="Genomic_DNA"/>
</dbReference>
<dbReference type="SUPFAM" id="SSF101898">
    <property type="entry name" value="NHL repeat"/>
    <property type="match status" value="1"/>
</dbReference>
<dbReference type="KEGG" id="scr:SCHRY_v1c06230"/>
<dbReference type="HOGENOM" id="CLU_636015_0_0_14"/>
<dbReference type="PATRIC" id="fig|1276227.3.peg.627"/>
<accession>R4UBD6</accession>
<proteinExistence type="predicted"/>
<reference evidence="1 2" key="1">
    <citation type="journal article" date="2013" name="Genome Biol. Evol.">
        <title>Complete genomes of two dipteran-associated spiroplasmas provided insights into the origin, dynamics, and impacts of viral invasion in spiroplasma.</title>
        <authorList>
            <person name="Ku C."/>
            <person name="Lo W.S."/>
            <person name="Chen L.L."/>
            <person name="Kuo C.H."/>
        </authorList>
    </citation>
    <scope>NUCLEOTIDE SEQUENCE [LARGE SCALE GENOMIC DNA]</scope>
    <source>
        <strain evidence="1 2">DF-1</strain>
    </source>
</reference>
<dbReference type="InterPro" id="IPR015943">
    <property type="entry name" value="WD40/YVTN_repeat-like_dom_sf"/>
</dbReference>
<dbReference type="AlphaFoldDB" id="R4UBD6"/>
<gene>
    <name evidence="1" type="ORF">SCHRY_v1c06230</name>
</gene>
<sequence length="431" mass="47794">MNIIHLQKLVFFAKRITLATDVLKTNFPVSLDIANEDEIKKEVKAKNGALLEEYVKVKNIVSDGQFVTADLVSWENNGNSFYLENDSLPLYFSKTGKKLLSEVITENNIGDIKINNSDNILAAVQTKNLDVIKEEIIVVENSITDRQAVLKVKENSEKYIANTEVTVQYRIFNPNVGTYKRVAEGIGNKETAMIETTEGLIMAASDTTLYQLDSDANNIRKVELNRKLEGGIRSLIQTREGPIFLGTSKGVIYYLDKDGNIKEQLTQSEEINGGITFMSQLSTGTILLITTTGYIYQLRPDGKKITEISRLPDEGSYSYASLVESKIGDMVLVQSGAGIYQLHIDGTFIKKVVNGLRSLLHITKLKNGIILGFVNVTNGNPKVFQIDMYGNAIAEVPKPNLWSAVYTSVVTTKGRLFVGTWGGIIFELNTI</sequence>
<protein>
    <submittedName>
        <fullName evidence="1">Uncharacterized protein</fullName>
    </submittedName>
</protein>
<dbReference type="Gene3D" id="2.130.10.10">
    <property type="entry name" value="YVTN repeat-like/Quinoprotein amine dehydrogenase"/>
    <property type="match status" value="1"/>
</dbReference>